<dbReference type="InterPro" id="IPR009057">
    <property type="entry name" value="Homeodomain-like_sf"/>
</dbReference>
<name>K0EZT3_NOCB7</name>
<evidence type="ECO:0000256" key="4">
    <source>
        <dbReference type="PROSITE-ProRule" id="PRU00335"/>
    </source>
</evidence>
<proteinExistence type="predicted"/>
<dbReference type="GO" id="GO:0003700">
    <property type="term" value="F:DNA-binding transcription factor activity"/>
    <property type="evidence" value="ECO:0007669"/>
    <property type="project" value="TreeGrafter"/>
</dbReference>
<keyword evidence="3" id="KW-0804">Transcription</keyword>
<dbReference type="Proteomes" id="UP000006304">
    <property type="component" value="Chromosome"/>
</dbReference>
<keyword evidence="7" id="KW-1185">Reference proteome</keyword>
<dbReference type="STRING" id="1133849.O3I_025230"/>
<gene>
    <name evidence="6" type="ORF">O3I_025230</name>
</gene>
<dbReference type="EMBL" id="CP003876">
    <property type="protein sequence ID" value="AFU02997.1"/>
    <property type="molecule type" value="Genomic_DNA"/>
</dbReference>
<reference evidence="6 7" key="1">
    <citation type="journal article" date="2012" name="J. Bacteriol.">
        <title>Complete genome sequence of Nocardia brasiliensis HUJEG-1.</title>
        <authorList>
            <person name="Vera-Cabrera L."/>
            <person name="Ortiz-Lopez R."/>
            <person name="Elizondo-Gonzalez R."/>
            <person name="Perez-Maya A.A."/>
            <person name="Ocampo-Candiani J."/>
        </authorList>
    </citation>
    <scope>NUCLEOTIDE SEQUENCE [LARGE SCALE GENOMIC DNA]</scope>
    <source>
        <strain evidence="7">ATCC 700358</strain>
    </source>
</reference>
<dbReference type="InterPro" id="IPR001647">
    <property type="entry name" value="HTH_TetR"/>
</dbReference>
<feature type="domain" description="HTH tetR-type" evidence="5">
    <location>
        <begin position="6"/>
        <end position="66"/>
    </location>
</feature>
<evidence type="ECO:0000256" key="3">
    <source>
        <dbReference type="ARBA" id="ARBA00023163"/>
    </source>
</evidence>
<sequence>MGRWVPDSQGRLIAAALELFVAHGFDQTTVADIAARAGVTQRTFYRQFTDKREVLFWGQERLTATLVAALDAVPENVTPLDAVVEAIAAAAEFFGDQTAGPRMRHQVITANTELRERELLKMAMLADALTQALGKRGVAPATAELAARTAVAVFEVAFTRWIQETPARQFAQVVDEVYLELQALTSTVDARSR</sequence>
<evidence type="ECO:0000259" key="5">
    <source>
        <dbReference type="PROSITE" id="PS50977"/>
    </source>
</evidence>
<dbReference type="eggNOG" id="COG1309">
    <property type="taxonomic scope" value="Bacteria"/>
</dbReference>
<dbReference type="PANTHER" id="PTHR30055:SF238">
    <property type="entry name" value="MYCOFACTOCIN BIOSYNTHESIS TRANSCRIPTIONAL REGULATOR MFTR-RELATED"/>
    <property type="match status" value="1"/>
</dbReference>
<protein>
    <submittedName>
        <fullName evidence="6">Regulatory protein TetR</fullName>
    </submittedName>
</protein>
<dbReference type="PRINTS" id="PR00455">
    <property type="entry name" value="HTHTETR"/>
</dbReference>
<dbReference type="RefSeq" id="WP_014985852.1">
    <property type="nucleotide sequence ID" value="NC_018681.1"/>
</dbReference>
<dbReference type="Pfam" id="PF00440">
    <property type="entry name" value="TetR_N"/>
    <property type="match status" value="1"/>
</dbReference>
<dbReference type="PANTHER" id="PTHR30055">
    <property type="entry name" value="HTH-TYPE TRANSCRIPTIONAL REGULATOR RUTR"/>
    <property type="match status" value="1"/>
</dbReference>
<keyword evidence="1" id="KW-0805">Transcription regulation</keyword>
<accession>K0EZT3</accession>
<dbReference type="PROSITE" id="PS50977">
    <property type="entry name" value="HTH_TETR_2"/>
    <property type="match status" value="1"/>
</dbReference>
<dbReference type="KEGG" id="nbr:O3I_025230"/>
<dbReference type="GO" id="GO:0000976">
    <property type="term" value="F:transcription cis-regulatory region binding"/>
    <property type="evidence" value="ECO:0007669"/>
    <property type="project" value="TreeGrafter"/>
</dbReference>
<evidence type="ECO:0000256" key="1">
    <source>
        <dbReference type="ARBA" id="ARBA00023015"/>
    </source>
</evidence>
<dbReference type="InterPro" id="IPR041347">
    <property type="entry name" value="MftR_C"/>
</dbReference>
<feature type="DNA-binding region" description="H-T-H motif" evidence="4">
    <location>
        <begin position="29"/>
        <end position="48"/>
    </location>
</feature>
<dbReference type="InterPro" id="IPR050109">
    <property type="entry name" value="HTH-type_TetR-like_transc_reg"/>
</dbReference>
<dbReference type="Gene3D" id="1.10.357.10">
    <property type="entry name" value="Tetracycline Repressor, domain 2"/>
    <property type="match status" value="1"/>
</dbReference>
<evidence type="ECO:0000313" key="6">
    <source>
        <dbReference type="EMBL" id="AFU02997.1"/>
    </source>
</evidence>
<organism evidence="6 7">
    <name type="scientific">Nocardia brasiliensis (strain ATCC 700358 / HUJEG-1)</name>
    <dbReference type="NCBI Taxonomy" id="1133849"/>
    <lineage>
        <taxon>Bacteria</taxon>
        <taxon>Bacillati</taxon>
        <taxon>Actinomycetota</taxon>
        <taxon>Actinomycetes</taxon>
        <taxon>Mycobacteriales</taxon>
        <taxon>Nocardiaceae</taxon>
        <taxon>Nocardia</taxon>
    </lineage>
</organism>
<evidence type="ECO:0000313" key="7">
    <source>
        <dbReference type="Proteomes" id="UP000006304"/>
    </source>
</evidence>
<dbReference type="HOGENOM" id="CLU_069356_2_2_11"/>
<dbReference type="SUPFAM" id="SSF46689">
    <property type="entry name" value="Homeodomain-like"/>
    <property type="match status" value="1"/>
</dbReference>
<keyword evidence="2 4" id="KW-0238">DNA-binding</keyword>
<dbReference type="AlphaFoldDB" id="K0EZT3"/>
<evidence type="ECO:0000256" key="2">
    <source>
        <dbReference type="ARBA" id="ARBA00023125"/>
    </source>
</evidence>
<dbReference type="Pfam" id="PF17754">
    <property type="entry name" value="TetR_C_14"/>
    <property type="match status" value="1"/>
</dbReference>